<dbReference type="EMBL" id="QLMG01000033">
    <property type="protein sequence ID" value="RAK13866.1"/>
    <property type="molecule type" value="Genomic_DNA"/>
</dbReference>
<dbReference type="AlphaFoldDB" id="A0A327Y1D6"/>
<feature type="transmembrane region" description="Helical" evidence="6">
    <location>
        <begin position="120"/>
        <end position="138"/>
    </location>
</feature>
<evidence type="ECO:0000256" key="2">
    <source>
        <dbReference type="ARBA" id="ARBA00022692"/>
    </source>
</evidence>
<sequence>MIRSSQLPSGPFLAARNPGQGGRAPMTNLGPALYRRDRRLRLHITDERRDLLLFALWCLVTFVQFRADQLILYPLALYYSWAILRDQSRICALMARSWVVLLFPLWCLISPLWAVEPVPAFKKAVYLALTIMICYQVAATMRQRTILHSLFIAVGGIGLINVVYAYGTGDLSTGIFEQKNTMGKNMVVLWVICLCIFIDRGSPWALRLSGLAMAAVAVLMAFHSQSATAVLLIFGTGALILLSVLFLSGGILRLSRITALCFGLAIAFASGAVLLSNMQSNPADKVLAHFGKSSTLTGRTDLWVYAEEQIAERPFLGVGENGFWQYDRSPLVRKIFVEFYKKPGDSFNFHNSFYEIAVHQGLIGMGIAMTALVWALVQVTRGALMSGTTSQIFFLAIAAAVLSRSMTEADFLKPFILFHMILWIGALSSLRMRMQQGGLWPFRML</sequence>
<protein>
    <submittedName>
        <fullName evidence="8">O-antigen ligase</fullName>
    </submittedName>
</protein>
<keyword evidence="2 6" id="KW-0812">Transmembrane</keyword>
<dbReference type="PANTHER" id="PTHR37422">
    <property type="entry name" value="TEICHURONIC ACID BIOSYNTHESIS PROTEIN TUAE"/>
    <property type="match status" value="1"/>
</dbReference>
<dbReference type="GO" id="GO:0016020">
    <property type="term" value="C:membrane"/>
    <property type="evidence" value="ECO:0007669"/>
    <property type="project" value="UniProtKB-SubCell"/>
</dbReference>
<feature type="transmembrane region" description="Helical" evidence="6">
    <location>
        <begin position="356"/>
        <end position="377"/>
    </location>
</feature>
<evidence type="ECO:0000256" key="3">
    <source>
        <dbReference type="ARBA" id="ARBA00022989"/>
    </source>
</evidence>
<comment type="caution">
    <text evidence="8">The sequence shown here is derived from an EMBL/GenBank/DDBJ whole genome shotgun (WGS) entry which is preliminary data.</text>
</comment>
<feature type="region of interest" description="Disordered" evidence="5">
    <location>
        <begin position="1"/>
        <end position="23"/>
    </location>
</feature>
<evidence type="ECO:0000313" key="9">
    <source>
        <dbReference type="Proteomes" id="UP000249165"/>
    </source>
</evidence>
<dbReference type="InterPro" id="IPR007016">
    <property type="entry name" value="O-antigen_ligase-rel_domated"/>
</dbReference>
<dbReference type="GO" id="GO:0016874">
    <property type="term" value="F:ligase activity"/>
    <property type="evidence" value="ECO:0007669"/>
    <property type="project" value="UniProtKB-KW"/>
</dbReference>
<proteinExistence type="predicted"/>
<feature type="transmembrane region" description="Helical" evidence="6">
    <location>
        <begin position="181"/>
        <end position="198"/>
    </location>
</feature>
<keyword evidence="9" id="KW-1185">Reference proteome</keyword>
<reference evidence="8 9" key="1">
    <citation type="submission" date="2018-06" db="EMBL/GenBank/DDBJ databases">
        <title>Genomic Encyclopedia of Archaeal and Bacterial Type Strains, Phase II (KMG-II): from individual species to whole genera.</title>
        <authorList>
            <person name="Goeker M."/>
        </authorList>
    </citation>
    <scope>NUCLEOTIDE SEQUENCE [LARGE SCALE GENOMIC DNA]</scope>
    <source>
        <strain evidence="8 9">DSM 22011</strain>
    </source>
</reference>
<organism evidence="8 9">
    <name type="scientific">Salipiger aestuarii</name>
    <dbReference type="NCBI Taxonomy" id="568098"/>
    <lineage>
        <taxon>Bacteria</taxon>
        <taxon>Pseudomonadati</taxon>
        <taxon>Pseudomonadota</taxon>
        <taxon>Alphaproteobacteria</taxon>
        <taxon>Rhodobacterales</taxon>
        <taxon>Roseobacteraceae</taxon>
        <taxon>Salipiger</taxon>
    </lineage>
</organism>
<evidence type="ECO:0000256" key="1">
    <source>
        <dbReference type="ARBA" id="ARBA00004141"/>
    </source>
</evidence>
<gene>
    <name evidence="8" type="ORF">ATI53_103312</name>
</gene>
<dbReference type="RefSeq" id="WP_111550807.1">
    <property type="nucleotide sequence ID" value="NZ_LIQE01000031.1"/>
</dbReference>
<feature type="transmembrane region" description="Helical" evidence="6">
    <location>
        <begin position="384"/>
        <end position="403"/>
    </location>
</feature>
<keyword evidence="4 6" id="KW-0472">Membrane</keyword>
<name>A0A327Y1D6_9RHOB</name>
<evidence type="ECO:0000259" key="7">
    <source>
        <dbReference type="Pfam" id="PF04932"/>
    </source>
</evidence>
<feature type="transmembrane region" description="Helical" evidence="6">
    <location>
        <begin position="229"/>
        <end position="252"/>
    </location>
</feature>
<feature type="transmembrane region" description="Helical" evidence="6">
    <location>
        <begin position="415"/>
        <end position="434"/>
    </location>
</feature>
<feature type="transmembrane region" description="Helical" evidence="6">
    <location>
        <begin position="150"/>
        <end position="169"/>
    </location>
</feature>
<evidence type="ECO:0000256" key="6">
    <source>
        <dbReference type="SAM" id="Phobius"/>
    </source>
</evidence>
<accession>A0A327Y1D6</accession>
<comment type="subcellular location">
    <subcellularLocation>
        <location evidence="1">Membrane</location>
        <topology evidence="1">Multi-pass membrane protein</topology>
    </subcellularLocation>
</comment>
<keyword evidence="8" id="KW-0436">Ligase</keyword>
<dbReference type="PANTHER" id="PTHR37422:SF13">
    <property type="entry name" value="LIPOPOLYSACCHARIDE BIOSYNTHESIS PROTEIN PA4999-RELATED"/>
    <property type="match status" value="1"/>
</dbReference>
<feature type="transmembrane region" description="Helical" evidence="6">
    <location>
        <begin position="259"/>
        <end position="278"/>
    </location>
</feature>
<feature type="domain" description="O-antigen ligase-related" evidence="7">
    <location>
        <begin position="213"/>
        <end position="367"/>
    </location>
</feature>
<dbReference type="Pfam" id="PF04932">
    <property type="entry name" value="Wzy_C"/>
    <property type="match status" value="1"/>
</dbReference>
<dbReference type="Proteomes" id="UP000249165">
    <property type="component" value="Unassembled WGS sequence"/>
</dbReference>
<feature type="transmembrane region" description="Helical" evidence="6">
    <location>
        <begin position="93"/>
        <end position="114"/>
    </location>
</feature>
<dbReference type="OrthoDB" id="4391260at2"/>
<feature type="transmembrane region" description="Helical" evidence="6">
    <location>
        <begin position="205"/>
        <end position="223"/>
    </location>
</feature>
<evidence type="ECO:0000256" key="4">
    <source>
        <dbReference type="ARBA" id="ARBA00023136"/>
    </source>
</evidence>
<evidence type="ECO:0000256" key="5">
    <source>
        <dbReference type="SAM" id="MobiDB-lite"/>
    </source>
</evidence>
<keyword evidence="3 6" id="KW-1133">Transmembrane helix</keyword>
<evidence type="ECO:0000313" key="8">
    <source>
        <dbReference type="EMBL" id="RAK13866.1"/>
    </source>
</evidence>
<dbReference type="InterPro" id="IPR051533">
    <property type="entry name" value="WaaL-like"/>
</dbReference>